<feature type="compositionally biased region" description="Basic residues" evidence="2">
    <location>
        <begin position="1356"/>
        <end position="1373"/>
    </location>
</feature>
<dbReference type="EMBL" id="NCTK01000002">
    <property type="protein sequence ID" value="OYQ09062.1"/>
    <property type="molecule type" value="Genomic_DNA"/>
</dbReference>
<dbReference type="InterPro" id="IPR011990">
    <property type="entry name" value="TPR-like_helical_dom_sf"/>
</dbReference>
<name>A0AAP7ZHL6_RALSL</name>
<feature type="region of interest" description="Disordered" evidence="2">
    <location>
        <begin position="57"/>
        <end position="87"/>
    </location>
</feature>
<dbReference type="Pfam" id="PF01535">
    <property type="entry name" value="PPR"/>
    <property type="match status" value="1"/>
</dbReference>
<protein>
    <recommendedName>
        <fullName evidence="5">Type III effector protein with ppr repeats</fullName>
    </recommendedName>
</protein>
<sequence>MWRSNVGDQRLRLIPDLQQEPASGQAPVQRSDGSRGARSHDAVLAPLAANRWSALGSASDSGFRRSKAPLPMRSEPAHGGAQAPFQVSDPRSNAAAIATYAEGGCPADEVLKLTTSLLRLGGDFTRSMELLQAVKDAGICPNVVTYSAAISACEKAGRVDEALVLLNELKAMGSDDPMMRPNVVTYSAAISACEKAGRADHALALLGELKVLAGRDPAMRPNVVTYSAAISACEKAGWADHALALLDELRAQAGCDEALRPNAITYSAAISACMKAEKTDRAWELIAEAIQDGVVLADAGYDAQANSLDFHANHIFCAPPPSSRPAGVPAPVARALLGYHWAQGHLTGGTQYIVGQHGGDAVKRVVLEALNSARPRAYVVSPTNAGVLVATAPNSHLAWSDDGGDQAQLPVSNALADHLQGMWPQPGPSEAADARSDAMSIDSASDSSLDEYENYRVITYTDPDVLARERAALAQRVREAETVEDVRALVNEAEALQAGILQRYPTPSAAQLSEAFVPGSDNIASHYWPLRDLVWRCDGAAMAWQSVADHYRAARDASLGLGLLADSIAPLESAAAASEARAARLEITQAVMDAVWRFKAWRPRFNSGEVHQIQSVLEPLERAFALCNADALAALPLRDGPIQEFDAQLDILSQDAVELSRPGAGASIVYPVGLRPAARAAARASAVAMGARIVQTIERLLQALKGNMPAVAATDPMSVDEPASPEPADNLALIELFAHLEPAVEPARHLAARSRLEVEHSADDHVTAFGLWHDTALAFDKARQALESVAAAGWPSQALSAPEVLALHEEIRQGYEAAVGSMQDAAGQVFSAAWEQVRDCLGRARGTSGVATQLERVSARPELRKRLIGGCERMLGLAARSFFAQRAGDSNVARVAAPFASLQAFLKVAGTPVPEVLPAAALLQQIATEAERAGAGAVPAVQSALRELSTFCKDLRMERLRAACSSERSEVVELCAGASRDIWQAATRVEHSLRALVDPKRVAGHDNTSADTATEPSDAEMAAVAGTAAQRLEQRREGLLALPSDVPAALARQQGSSVLILRGVASAGHLTAQLIRCHEQAKHAMGEADLAQRAKVLRRIAAEVQTAGAKAGEVFVDTVTLGDTPGSASANREAALVGAAVSRSERLAEYMRLCVQMLAGLAAGLHDAQSSIRQPADDVRAYERKADAIQEIHDDLVDCLYEARERVVSLLEARHAASDTPEGDTGAEIGFVDELVDALEWRAILETDRVQRAWMHTTSDAAASRVDTTNRDVLLGMPDLLSKIEDDLQTSKDRLALYAERTGDQAYPKTLTRENITLSVGLARTRMTLSERLTVLRTTLQQERDAAQAGASQARPPKRKGKEPKGKGKSKAK</sequence>
<dbReference type="PROSITE" id="PS51375">
    <property type="entry name" value="PPR"/>
    <property type="match status" value="3"/>
</dbReference>
<dbReference type="RefSeq" id="WP_094394414.1">
    <property type="nucleotide sequence ID" value="NZ_NCTK01000002.1"/>
</dbReference>
<dbReference type="Gene3D" id="1.25.40.10">
    <property type="entry name" value="Tetratricopeptide repeat domain"/>
    <property type="match status" value="2"/>
</dbReference>
<feature type="region of interest" description="Disordered" evidence="2">
    <location>
        <begin position="1340"/>
        <end position="1373"/>
    </location>
</feature>
<dbReference type="Pfam" id="PF13812">
    <property type="entry name" value="PPR_3"/>
    <property type="match status" value="1"/>
</dbReference>
<evidence type="ECO:0008006" key="5">
    <source>
        <dbReference type="Google" id="ProtNLM"/>
    </source>
</evidence>
<dbReference type="Pfam" id="PF12854">
    <property type="entry name" value="PPR_1"/>
    <property type="match status" value="1"/>
</dbReference>
<dbReference type="PANTHER" id="PTHR47447">
    <property type="entry name" value="OS03G0856100 PROTEIN"/>
    <property type="match status" value="1"/>
</dbReference>
<comment type="caution">
    <text evidence="3">The sequence shown here is derived from an EMBL/GenBank/DDBJ whole genome shotgun (WGS) entry which is preliminary data.</text>
</comment>
<reference evidence="3 4" key="1">
    <citation type="submission" date="2017-04" db="EMBL/GenBank/DDBJ databases">
        <title>Genome Announcement: Closed genomes of Ralstonia solanacearum strains K60, UW551, and UW700.</title>
        <authorList>
            <person name="Hayes M."/>
            <person name="Macintyre A.M."/>
            <person name="Allen C."/>
        </authorList>
    </citation>
    <scope>NUCLEOTIDE SEQUENCE [LARGE SCALE GENOMIC DNA]</scope>
    <source>
        <strain evidence="3 4">UW25</strain>
    </source>
</reference>
<accession>A0AAP7ZHL6</accession>
<evidence type="ECO:0000313" key="3">
    <source>
        <dbReference type="EMBL" id="OYQ09062.1"/>
    </source>
</evidence>
<feature type="region of interest" description="Disordered" evidence="2">
    <location>
        <begin position="1"/>
        <end position="38"/>
    </location>
</feature>
<dbReference type="PANTHER" id="PTHR47447:SF17">
    <property type="entry name" value="OS12G0638900 PROTEIN"/>
    <property type="match status" value="1"/>
</dbReference>
<organism evidence="3 4">
    <name type="scientific">Ralstonia solanacearum K60</name>
    <dbReference type="NCBI Taxonomy" id="1091042"/>
    <lineage>
        <taxon>Bacteria</taxon>
        <taxon>Pseudomonadati</taxon>
        <taxon>Pseudomonadota</taxon>
        <taxon>Betaproteobacteria</taxon>
        <taxon>Burkholderiales</taxon>
        <taxon>Burkholderiaceae</taxon>
        <taxon>Ralstonia</taxon>
        <taxon>Ralstonia solanacearum species complex</taxon>
    </lineage>
</organism>
<dbReference type="InterPro" id="IPR002885">
    <property type="entry name" value="PPR_rpt"/>
</dbReference>
<feature type="region of interest" description="Disordered" evidence="2">
    <location>
        <begin position="420"/>
        <end position="445"/>
    </location>
</feature>
<evidence type="ECO:0000256" key="1">
    <source>
        <dbReference type="ARBA" id="ARBA00022737"/>
    </source>
</evidence>
<keyword evidence="1" id="KW-0677">Repeat</keyword>
<proteinExistence type="predicted"/>
<evidence type="ECO:0000313" key="4">
    <source>
        <dbReference type="Proteomes" id="UP000216164"/>
    </source>
</evidence>
<evidence type="ECO:0000256" key="2">
    <source>
        <dbReference type="SAM" id="MobiDB-lite"/>
    </source>
</evidence>
<gene>
    <name evidence="3" type="ORF">B7R77_18925</name>
</gene>
<dbReference type="Proteomes" id="UP000216164">
    <property type="component" value="Unassembled WGS sequence"/>
</dbReference>
<dbReference type="NCBIfam" id="TIGR00756">
    <property type="entry name" value="PPR"/>
    <property type="match status" value="1"/>
</dbReference>